<dbReference type="InterPro" id="IPR038109">
    <property type="entry name" value="DNA_bind_recomb_sf"/>
</dbReference>
<dbReference type="PANTHER" id="PTHR30461">
    <property type="entry name" value="DNA-INVERTASE FROM LAMBDOID PROPHAGE"/>
    <property type="match status" value="1"/>
</dbReference>
<evidence type="ECO:0000259" key="4">
    <source>
        <dbReference type="PROSITE" id="PS51737"/>
    </source>
</evidence>
<evidence type="ECO:0000256" key="2">
    <source>
        <dbReference type="ARBA" id="ARBA00023172"/>
    </source>
</evidence>
<dbReference type="Gene3D" id="3.40.50.1390">
    <property type="entry name" value="Resolvase, N-terminal catalytic domain"/>
    <property type="match status" value="1"/>
</dbReference>
<comment type="caution">
    <text evidence="5">The sequence shown here is derived from an EMBL/GenBank/DDBJ whole genome shotgun (WGS) entry which is preliminary data.</text>
</comment>
<dbReference type="Proteomes" id="UP000622552">
    <property type="component" value="Unassembled WGS sequence"/>
</dbReference>
<evidence type="ECO:0000256" key="1">
    <source>
        <dbReference type="ARBA" id="ARBA00023125"/>
    </source>
</evidence>
<dbReference type="CDD" id="cd00338">
    <property type="entry name" value="Ser_Recombinase"/>
    <property type="match status" value="1"/>
</dbReference>
<dbReference type="Gene3D" id="3.90.1750.20">
    <property type="entry name" value="Putative Large Serine Recombinase, Chain B, Domain 2"/>
    <property type="match status" value="1"/>
</dbReference>
<protein>
    <submittedName>
        <fullName evidence="5">DNA invertase Pin-like site-specific DNA recombinase</fullName>
    </submittedName>
</protein>
<dbReference type="SMART" id="SM00857">
    <property type="entry name" value="Resolvase"/>
    <property type="match status" value="1"/>
</dbReference>
<dbReference type="EMBL" id="JADOUF010000001">
    <property type="protein sequence ID" value="MBG6140217.1"/>
    <property type="molecule type" value="Genomic_DNA"/>
</dbReference>
<reference evidence="5" key="1">
    <citation type="submission" date="2020-11" db="EMBL/GenBank/DDBJ databases">
        <title>Sequencing the genomes of 1000 actinobacteria strains.</title>
        <authorList>
            <person name="Klenk H.-P."/>
        </authorList>
    </citation>
    <scope>NUCLEOTIDE SEQUENCE</scope>
    <source>
        <strain evidence="5">DSM 45356</strain>
    </source>
</reference>
<dbReference type="InterPro" id="IPR011109">
    <property type="entry name" value="DNA_bind_recombinase_dom"/>
</dbReference>
<name>A0A8J7KT13_9ACTN</name>
<dbReference type="PANTHER" id="PTHR30461:SF2">
    <property type="entry name" value="SERINE RECOMBINASE PINE-RELATED"/>
    <property type="match status" value="1"/>
</dbReference>
<sequence length="535" mass="60680">MTTQRAQPAKSARLRVLGVCRISRDSEESTSIERQDEAINAWCTMQGHVLVGMVHDVGVSGNVRPSKRPELGPWLNERVSDYDIIVVWKLDRLTRNLSHFLDFRKWMAKNGKELASCQEQFDTSTPLGSFFLNILIMFAEHERETIKARIASSKTKAVKDRRYHGGTIQYGTRPAKLDGGGYVLQHDPHSSKVMKRIVDDLINGDSRQVVAANLTDEGELSPSDYQRHLMGKETKGLVWHPATITNLATSRGLLGEREENGRTIRNDDGTAALFFPPLISEDTWEELQRKLKETTKSRTLRGEKQLYADMVFCGLCGSKMYRDSINLPERGLQRDYYTCGTNSRPEKGKRLKCPAKSVQQVEFDKTANELFLSSVGHLEKRSRRVSSALDLSKDIERMRRILNDVRGERDRGDYDYPGGDEDYEMRVTALTGELRALVASHQPQTTVTYAGTGKTYTELWNEAKTLLAQRQILLDAGIQVKVIVHKVATRWEPAGFQTEMVFPEDLKARLQAVGEWPEVPTFEFVDGQMVPIQRD</sequence>
<evidence type="ECO:0000313" key="5">
    <source>
        <dbReference type="EMBL" id="MBG6140217.1"/>
    </source>
</evidence>
<dbReference type="GO" id="GO:0000150">
    <property type="term" value="F:DNA strand exchange activity"/>
    <property type="evidence" value="ECO:0007669"/>
    <property type="project" value="InterPro"/>
</dbReference>
<proteinExistence type="predicted"/>
<feature type="domain" description="Resolvase/invertase-type recombinase catalytic" evidence="3">
    <location>
        <begin position="15"/>
        <end position="161"/>
    </location>
</feature>
<dbReference type="RefSeq" id="WP_197006785.1">
    <property type="nucleotide sequence ID" value="NZ_BONS01000006.1"/>
</dbReference>
<dbReference type="InterPro" id="IPR036162">
    <property type="entry name" value="Resolvase-like_N_sf"/>
</dbReference>
<dbReference type="InterPro" id="IPR050639">
    <property type="entry name" value="SSR_resolvase"/>
</dbReference>
<organism evidence="5 6">
    <name type="scientific">Longispora fulva</name>
    <dbReference type="NCBI Taxonomy" id="619741"/>
    <lineage>
        <taxon>Bacteria</taxon>
        <taxon>Bacillati</taxon>
        <taxon>Actinomycetota</taxon>
        <taxon>Actinomycetes</taxon>
        <taxon>Micromonosporales</taxon>
        <taxon>Micromonosporaceae</taxon>
        <taxon>Longispora</taxon>
    </lineage>
</organism>
<dbReference type="AlphaFoldDB" id="A0A8J7KT13"/>
<dbReference type="Pfam" id="PF07508">
    <property type="entry name" value="Recombinase"/>
    <property type="match status" value="1"/>
</dbReference>
<evidence type="ECO:0000313" key="6">
    <source>
        <dbReference type="Proteomes" id="UP000622552"/>
    </source>
</evidence>
<keyword evidence="6" id="KW-1185">Reference proteome</keyword>
<dbReference type="PROSITE" id="PS51737">
    <property type="entry name" value="RECOMBINASE_DNA_BIND"/>
    <property type="match status" value="1"/>
</dbReference>
<accession>A0A8J7KT13</accession>
<dbReference type="GO" id="GO:0003677">
    <property type="term" value="F:DNA binding"/>
    <property type="evidence" value="ECO:0007669"/>
    <property type="project" value="UniProtKB-KW"/>
</dbReference>
<dbReference type="PROSITE" id="PS51736">
    <property type="entry name" value="RECOMBINASES_3"/>
    <property type="match status" value="1"/>
</dbReference>
<evidence type="ECO:0000259" key="3">
    <source>
        <dbReference type="PROSITE" id="PS51736"/>
    </source>
</evidence>
<dbReference type="Pfam" id="PF13408">
    <property type="entry name" value="Zn_ribbon_recom"/>
    <property type="match status" value="1"/>
</dbReference>
<dbReference type="SUPFAM" id="SSF53041">
    <property type="entry name" value="Resolvase-like"/>
    <property type="match status" value="1"/>
</dbReference>
<gene>
    <name evidence="5" type="ORF">IW245_006411</name>
</gene>
<keyword evidence="1" id="KW-0238">DNA-binding</keyword>
<feature type="domain" description="Recombinase" evidence="4">
    <location>
        <begin position="169"/>
        <end position="297"/>
    </location>
</feature>
<dbReference type="InterPro" id="IPR006119">
    <property type="entry name" value="Resolv_N"/>
</dbReference>
<dbReference type="Pfam" id="PF00239">
    <property type="entry name" value="Resolvase"/>
    <property type="match status" value="1"/>
</dbReference>
<dbReference type="InterPro" id="IPR025827">
    <property type="entry name" value="Zn_ribbon_recom_dom"/>
</dbReference>
<keyword evidence="2" id="KW-0233">DNA recombination</keyword>